<evidence type="ECO:0000313" key="2">
    <source>
        <dbReference type="Proteomes" id="UP001595386"/>
    </source>
</evidence>
<dbReference type="RefSeq" id="WP_379760389.1">
    <property type="nucleotide sequence ID" value="NZ_JBHRSQ010000018.1"/>
</dbReference>
<dbReference type="PROSITE" id="PS51257">
    <property type="entry name" value="PROKAR_LIPOPROTEIN"/>
    <property type="match status" value="1"/>
</dbReference>
<gene>
    <name evidence="1" type="ORF">ACFODV_13765</name>
</gene>
<evidence type="ECO:0008006" key="3">
    <source>
        <dbReference type="Google" id="ProtNLM"/>
    </source>
</evidence>
<comment type="caution">
    <text evidence="1">The sequence shown here is derived from an EMBL/GenBank/DDBJ whole genome shotgun (WGS) entry which is preliminary data.</text>
</comment>
<organism evidence="1 2">
    <name type="scientific">Halomonas tibetensis</name>
    <dbReference type="NCBI Taxonomy" id="2259590"/>
    <lineage>
        <taxon>Bacteria</taxon>
        <taxon>Pseudomonadati</taxon>
        <taxon>Pseudomonadota</taxon>
        <taxon>Gammaproteobacteria</taxon>
        <taxon>Oceanospirillales</taxon>
        <taxon>Halomonadaceae</taxon>
        <taxon>Halomonas</taxon>
    </lineage>
</organism>
<keyword evidence="2" id="KW-1185">Reference proteome</keyword>
<dbReference type="Proteomes" id="UP001595386">
    <property type="component" value="Unassembled WGS sequence"/>
</dbReference>
<accession>A0ABV7B6L5</accession>
<name>A0ABV7B6L5_9GAMM</name>
<protein>
    <recommendedName>
        <fullName evidence="3">Glucose-inhibited division protein B</fullName>
    </recommendedName>
</protein>
<sequence>MTFRQSTAAAMLAFALAGCGGDPRTSEVTLAVLAGNAESHDGSRVATEGVVRHFDDPRHYWIEDKDLNRVELFPHETIAPYLGERVRVEGQFAFSREEGRRLTLDSVDVLDNRD</sequence>
<proteinExistence type="predicted"/>
<evidence type="ECO:0000313" key="1">
    <source>
        <dbReference type="EMBL" id="MFC2993092.1"/>
    </source>
</evidence>
<dbReference type="EMBL" id="JBHRSQ010000018">
    <property type="protein sequence ID" value="MFC2993092.1"/>
    <property type="molecule type" value="Genomic_DNA"/>
</dbReference>
<reference evidence="2" key="1">
    <citation type="journal article" date="2019" name="Int. J. Syst. Evol. Microbiol.">
        <title>The Global Catalogue of Microorganisms (GCM) 10K type strain sequencing project: providing services to taxonomists for standard genome sequencing and annotation.</title>
        <authorList>
            <consortium name="The Broad Institute Genomics Platform"/>
            <consortium name="The Broad Institute Genome Sequencing Center for Infectious Disease"/>
            <person name="Wu L."/>
            <person name="Ma J."/>
        </authorList>
    </citation>
    <scope>NUCLEOTIDE SEQUENCE [LARGE SCALE GENOMIC DNA]</scope>
    <source>
        <strain evidence="2">KCTC 52660</strain>
    </source>
</reference>